<keyword evidence="1" id="KW-0614">Plasmid</keyword>
<dbReference type="EMBL" id="CP022605">
    <property type="protein sequence ID" value="ASV87935.1"/>
    <property type="molecule type" value="Genomic_DNA"/>
</dbReference>
<evidence type="ECO:0000313" key="2">
    <source>
        <dbReference type="Proteomes" id="UP000215256"/>
    </source>
</evidence>
<dbReference type="Proteomes" id="UP000215256">
    <property type="component" value="Plasmid unnamed1"/>
</dbReference>
<evidence type="ECO:0000313" key="1">
    <source>
        <dbReference type="EMBL" id="ASV87935.1"/>
    </source>
</evidence>
<reference evidence="1 2" key="1">
    <citation type="submission" date="2017-07" db="EMBL/GenBank/DDBJ databases">
        <title>Phylogenetic study on the rhizospheric bacterium Ochrobactrum sp. A44.</title>
        <authorList>
            <person name="Krzyzanowska D.M."/>
            <person name="Ossowicki A."/>
            <person name="Rajewska M."/>
            <person name="Maciag T."/>
            <person name="Kaczynski Z."/>
            <person name="Czerwicka M."/>
            <person name="Jafra S."/>
        </authorList>
    </citation>
    <scope>NUCLEOTIDE SEQUENCE [LARGE SCALE GENOMIC DNA]</scope>
    <source>
        <strain evidence="1 2">A44</strain>
        <plasmid evidence="1 2">unnamed1</plasmid>
    </source>
</reference>
<name>A0A248UMH7_9HYPH</name>
<proteinExistence type="predicted"/>
<geneLocation type="plasmid" evidence="1 2">
    <name>unnamed1</name>
</geneLocation>
<organism evidence="1 2">
    <name type="scientific">Ochrobactrum quorumnocens</name>
    <dbReference type="NCBI Taxonomy" id="271865"/>
    <lineage>
        <taxon>Bacteria</taxon>
        <taxon>Pseudomonadati</taxon>
        <taxon>Pseudomonadota</taxon>
        <taxon>Alphaproteobacteria</taxon>
        <taxon>Hyphomicrobiales</taxon>
        <taxon>Brucellaceae</taxon>
        <taxon>Brucella/Ochrobactrum group</taxon>
        <taxon>Ochrobactrum</taxon>
    </lineage>
</organism>
<evidence type="ECO:0008006" key="3">
    <source>
        <dbReference type="Google" id="ProtNLM"/>
    </source>
</evidence>
<gene>
    <name evidence="1" type="ORF">CES85_3624</name>
</gene>
<dbReference type="AlphaFoldDB" id="A0A248UMH7"/>
<protein>
    <recommendedName>
        <fullName evidence="3">DNA methyltransferase</fullName>
    </recommendedName>
</protein>
<dbReference type="RefSeq" id="WP_095448667.1">
    <property type="nucleotide sequence ID" value="NZ_CP022605.1"/>
</dbReference>
<dbReference type="KEGG" id="och:CES85_3624"/>
<sequence>METVLLQLIGGVSGASTSGKIFQASDIGLISNALTGALGGVAGGQLIGTLLGTTAASSGLDVGAIIGPLIDGALTGALAQVAIGAIVSKLRLSLNQAEGYSRGRS</sequence>
<accession>A0A248UMH7</accession>
<dbReference type="OrthoDB" id="9988668at2"/>